<evidence type="ECO:0000313" key="6">
    <source>
        <dbReference type="EMBL" id="GHJ85216.1"/>
    </source>
</evidence>
<evidence type="ECO:0000259" key="5">
    <source>
        <dbReference type="Pfam" id="PF21948"/>
    </source>
</evidence>
<keyword evidence="7" id="KW-1185">Reference proteome</keyword>
<accession>A0A8H3TPY5</accession>
<evidence type="ECO:0000313" key="7">
    <source>
        <dbReference type="Proteomes" id="UP000620104"/>
    </source>
</evidence>
<dbReference type="PANTHER" id="PTHR12561:SF3">
    <property type="entry name" value="LIPOYLTRANSFERASE 1, MITOCHONDRIAL"/>
    <property type="match status" value="1"/>
</dbReference>
<evidence type="ECO:0000256" key="3">
    <source>
        <dbReference type="ARBA" id="ARBA00008242"/>
    </source>
</evidence>
<sequence length="200" mass="21977">MLVSSNLSHLGHYLRSKTPEITTKGVDSVRSPVTNLSSIRPHASHASFIQHVAASFGHAMRTGDLSLAGYRRAALNGDVVAVMEEVWEGKVLTGMDERADKVRRGMDEMKTWDWVFGQTPEFSITLSGTMSFGNIKMNVSSKHGVITSCETEAAGADGALREALSRMDTDLVGQRYDSEHVVRSEDPRIAEVVQWLQQSV</sequence>
<comment type="caution">
    <text evidence="6">The sequence shown here is derived from an EMBL/GenBank/DDBJ whole genome shotgun (WGS) entry which is preliminary data.</text>
</comment>
<evidence type="ECO:0000256" key="1">
    <source>
        <dbReference type="ARBA" id="ARBA00003253"/>
    </source>
</evidence>
<dbReference type="Proteomes" id="UP000620104">
    <property type="component" value="Unassembled WGS sequence"/>
</dbReference>
<feature type="domain" description="BPL/LPL catalytic" evidence="5">
    <location>
        <begin position="1"/>
        <end position="56"/>
    </location>
</feature>
<organism evidence="6 7">
    <name type="scientific">Naganishia liquefaciens</name>
    <dbReference type="NCBI Taxonomy" id="104408"/>
    <lineage>
        <taxon>Eukaryota</taxon>
        <taxon>Fungi</taxon>
        <taxon>Dikarya</taxon>
        <taxon>Basidiomycota</taxon>
        <taxon>Agaricomycotina</taxon>
        <taxon>Tremellomycetes</taxon>
        <taxon>Filobasidiales</taxon>
        <taxon>Filobasidiaceae</taxon>
        <taxon>Naganishia</taxon>
    </lineage>
</organism>
<reference evidence="6" key="1">
    <citation type="submission" date="2020-07" db="EMBL/GenBank/DDBJ databases">
        <title>Draft Genome Sequence of a Deep-Sea Yeast, Naganishia (Cryptococcus) liquefaciens strain N6.</title>
        <authorList>
            <person name="Han Y.W."/>
            <person name="Kajitani R."/>
            <person name="Morimoto H."/>
            <person name="Parhat M."/>
            <person name="Tsubouchi H."/>
            <person name="Bakenova O."/>
            <person name="Ogata M."/>
            <person name="Argunhan B."/>
            <person name="Aoki R."/>
            <person name="Kajiwara S."/>
            <person name="Itoh T."/>
            <person name="Iwasaki H."/>
        </authorList>
    </citation>
    <scope>NUCLEOTIDE SEQUENCE</scope>
    <source>
        <strain evidence="6">N6</strain>
    </source>
</reference>
<dbReference type="GO" id="GO:0009249">
    <property type="term" value="P:protein lipoylation"/>
    <property type="evidence" value="ECO:0007669"/>
    <property type="project" value="InterPro"/>
</dbReference>
<comment type="pathway">
    <text evidence="2">Protein modification; protein lipoylation via exogenous pathway; protein N(6)-(lipoyl)lysine from lipoate: step 2/2.</text>
</comment>
<dbReference type="GO" id="GO:0017118">
    <property type="term" value="F:lipoyltransferase activity"/>
    <property type="evidence" value="ECO:0007669"/>
    <property type="project" value="TreeGrafter"/>
</dbReference>
<dbReference type="PANTHER" id="PTHR12561">
    <property type="entry name" value="LIPOATE-PROTEIN LIGASE"/>
    <property type="match status" value="1"/>
</dbReference>
<dbReference type="Gene3D" id="3.30.930.10">
    <property type="entry name" value="Bira Bifunctional Protein, Domain 2"/>
    <property type="match status" value="1"/>
</dbReference>
<evidence type="ECO:0000256" key="4">
    <source>
        <dbReference type="ARBA" id="ARBA00015925"/>
    </source>
</evidence>
<dbReference type="Gene3D" id="3.30.390.50">
    <property type="entry name" value="CO dehydrogenase flavoprotein, C-terminal domain"/>
    <property type="match status" value="1"/>
</dbReference>
<dbReference type="AlphaFoldDB" id="A0A8H3TPY5"/>
<dbReference type="InterPro" id="IPR004562">
    <property type="entry name" value="LipoylTrfase_LipoateP_Ligase"/>
</dbReference>
<dbReference type="GO" id="GO:0005739">
    <property type="term" value="C:mitochondrion"/>
    <property type="evidence" value="ECO:0007669"/>
    <property type="project" value="TreeGrafter"/>
</dbReference>
<dbReference type="EMBL" id="BLZA01000011">
    <property type="protein sequence ID" value="GHJ85216.1"/>
    <property type="molecule type" value="Genomic_DNA"/>
</dbReference>
<dbReference type="InterPro" id="IPR045864">
    <property type="entry name" value="aa-tRNA-synth_II/BPL/LPL"/>
</dbReference>
<comment type="similarity">
    <text evidence="3">Belongs to the LplA family.</text>
</comment>
<gene>
    <name evidence="6" type="ORF">NliqN6_1618</name>
</gene>
<dbReference type="OrthoDB" id="201621at2759"/>
<dbReference type="InterPro" id="IPR004143">
    <property type="entry name" value="BPL_LPL_catalytic"/>
</dbReference>
<evidence type="ECO:0000256" key="2">
    <source>
        <dbReference type="ARBA" id="ARBA00005085"/>
    </source>
</evidence>
<proteinExistence type="inferred from homology"/>
<dbReference type="SUPFAM" id="SSF55681">
    <property type="entry name" value="Class II aaRS and biotin synthetases"/>
    <property type="match status" value="1"/>
</dbReference>
<dbReference type="Pfam" id="PF21948">
    <property type="entry name" value="LplA-B_cat"/>
    <property type="match status" value="1"/>
</dbReference>
<name>A0A8H3TPY5_9TREE</name>
<comment type="function">
    <text evidence="1">Catalyzes both the ATP-dependent activation of exogenously supplied lipoate to lipoyl-AMP and the transfer of the activated lipoyl onto the lipoyl domains of lipoate-dependent enzymes.</text>
</comment>
<protein>
    <recommendedName>
        <fullName evidence="4">Putative lipoate-protein ligase A</fullName>
    </recommendedName>
</protein>